<organism evidence="8 9">
    <name type="scientific">Limnovirga soli</name>
    <dbReference type="NCBI Taxonomy" id="2656915"/>
    <lineage>
        <taxon>Bacteria</taxon>
        <taxon>Pseudomonadati</taxon>
        <taxon>Bacteroidota</taxon>
        <taxon>Chitinophagia</taxon>
        <taxon>Chitinophagales</taxon>
        <taxon>Chitinophagaceae</taxon>
        <taxon>Limnovirga</taxon>
    </lineage>
</organism>
<evidence type="ECO:0000256" key="3">
    <source>
        <dbReference type="ARBA" id="ARBA00022737"/>
    </source>
</evidence>
<dbReference type="AlphaFoldDB" id="A0A8J8FCM8"/>
<dbReference type="InterPro" id="IPR029000">
    <property type="entry name" value="Cyclophilin-like_dom_sf"/>
</dbReference>
<dbReference type="InterPro" id="IPR020892">
    <property type="entry name" value="Cyclophilin-type_PPIase_CS"/>
</dbReference>
<dbReference type="EMBL" id="WHPF01000001">
    <property type="protein sequence ID" value="NNV54113.1"/>
    <property type="molecule type" value="Genomic_DNA"/>
</dbReference>
<sequence length="456" mass="51551">MKLFNLTILLFLYIGILSAQNKSSNVKNENVIKLTTNKGIVLIKLYDGTPLHRDNFLNLVNKGFYNGLTFHRIIKGFMIQGGDPKSKNATNETILGESSNDTVRIPAELKLEYFHKRGALVAARDFNPEKASDPYQFYIVQGKIYTDSEIDKIESQNSIKYTQEQRDIYKNVGGTPLLDQKFTVFGEVIGGYEVIEKIANSPTNGDNKPSIAITMKMEISSFSSNSELSRLNKNPEFNKIEFSEVQNFKIDDYVYSGRVKGRNPDGHGKWTKSDGTWYEGEFKDGIENGIGTLRQPNGLRYTGNFTNGLPNGQFKIERWTLMGIAKDEWTAIYNDGELVSSSQTETGMTDFLNSKPTTSSSSTKQENNSNKTIKEIPTVKKIEFEQTKSSFVMGESEKYYVTFSDGTTGYLFFSKKYSQWYINDGATNFGYDSKDNALSALYEYKDKGTIRKTGRK</sequence>
<evidence type="ECO:0000313" key="8">
    <source>
        <dbReference type="EMBL" id="NNV54113.1"/>
    </source>
</evidence>
<dbReference type="PANTHER" id="PTHR45625">
    <property type="entry name" value="PEPTIDYL-PROLYL CIS-TRANS ISOMERASE-RELATED"/>
    <property type="match status" value="1"/>
</dbReference>
<evidence type="ECO:0000256" key="5">
    <source>
        <dbReference type="ARBA" id="ARBA00023235"/>
    </source>
</evidence>
<name>A0A8J8FCM8_9BACT</name>
<dbReference type="PANTHER" id="PTHR45625:SF4">
    <property type="entry name" value="PEPTIDYLPROLYL ISOMERASE DOMAIN AND WD REPEAT-CONTAINING PROTEIN 1"/>
    <property type="match status" value="1"/>
</dbReference>
<feature type="compositionally biased region" description="Polar residues" evidence="6">
    <location>
        <begin position="347"/>
        <end position="356"/>
    </location>
</feature>
<feature type="domain" description="PPIase cyclophilin-type" evidence="7">
    <location>
        <begin position="39"/>
        <end position="215"/>
    </location>
</feature>
<dbReference type="InterPro" id="IPR002130">
    <property type="entry name" value="Cyclophilin-type_PPIase_dom"/>
</dbReference>
<keyword evidence="3" id="KW-0677">Repeat</keyword>
<comment type="caution">
    <text evidence="8">The sequence shown here is derived from an EMBL/GenBank/DDBJ whole genome shotgun (WGS) entry which is preliminary data.</text>
</comment>
<comment type="similarity">
    <text evidence="1">Belongs to the cyclophilin-type PPIase family.</text>
</comment>
<dbReference type="GO" id="GO:0003755">
    <property type="term" value="F:peptidyl-prolyl cis-trans isomerase activity"/>
    <property type="evidence" value="ECO:0007669"/>
    <property type="project" value="UniProtKB-KW"/>
</dbReference>
<dbReference type="Pfam" id="PF00160">
    <property type="entry name" value="Pro_isomerase"/>
    <property type="match status" value="1"/>
</dbReference>
<dbReference type="InterPro" id="IPR044666">
    <property type="entry name" value="Cyclophilin_A-like"/>
</dbReference>
<keyword evidence="5" id="KW-0413">Isomerase</keyword>
<evidence type="ECO:0000256" key="2">
    <source>
        <dbReference type="ARBA" id="ARBA00013194"/>
    </source>
</evidence>
<evidence type="ECO:0000259" key="7">
    <source>
        <dbReference type="PROSITE" id="PS50072"/>
    </source>
</evidence>
<dbReference type="SUPFAM" id="SSF82185">
    <property type="entry name" value="Histone H3 K4-specific methyltransferase SET7/9 N-terminal domain"/>
    <property type="match status" value="1"/>
</dbReference>
<dbReference type="GO" id="GO:0006457">
    <property type="term" value="P:protein folding"/>
    <property type="evidence" value="ECO:0007669"/>
    <property type="project" value="InterPro"/>
</dbReference>
<proteinExistence type="inferred from homology"/>
<dbReference type="EC" id="5.2.1.8" evidence="2"/>
<dbReference type="Proteomes" id="UP000598971">
    <property type="component" value="Unassembled WGS sequence"/>
</dbReference>
<dbReference type="RefSeq" id="WP_216368493.1">
    <property type="nucleotide sequence ID" value="NZ_WHPF01000001.1"/>
</dbReference>
<dbReference type="Gene3D" id="2.20.110.10">
    <property type="entry name" value="Histone H3 K4-specific methyltransferase SET7/9 N-terminal domain"/>
    <property type="match status" value="1"/>
</dbReference>
<reference evidence="8" key="1">
    <citation type="submission" date="2019-10" db="EMBL/GenBank/DDBJ databases">
        <title>Draft genome sequence of Panacibacter sp. KCS-6.</title>
        <authorList>
            <person name="Yim K.J."/>
        </authorList>
    </citation>
    <scope>NUCLEOTIDE SEQUENCE</scope>
    <source>
        <strain evidence="8">KCS-6</strain>
    </source>
</reference>
<keyword evidence="4" id="KW-0697">Rotamase</keyword>
<evidence type="ECO:0000256" key="1">
    <source>
        <dbReference type="ARBA" id="ARBA00007365"/>
    </source>
</evidence>
<keyword evidence="9" id="KW-1185">Reference proteome</keyword>
<accession>A0A8J8FCM8</accession>
<evidence type="ECO:0000313" key="9">
    <source>
        <dbReference type="Proteomes" id="UP000598971"/>
    </source>
</evidence>
<protein>
    <recommendedName>
        <fullName evidence="2">peptidylprolyl isomerase</fullName>
        <ecNumber evidence="2">5.2.1.8</ecNumber>
    </recommendedName>
</protein>
<feature type="region of interest" description="Disordered" evidence="6">
    <location>
        <begin position="347"/>
        <end position="370"/>
    </location>
</feature>
<evidence type="ECO:0000256" key="4">
    <source>
        <dbReference type="ARBA" id="ARBA00023110"/>
    </source>
</evidence>
<dbReference type="InterPro" id="IPR003409">
    <property type="entry name" value="MORN"/>
</dbReference>
<dbReference type="Gene3D" id="2.40.100.10">
    <property type="entry name" value="Cyclophilin-like"/>
    <property type="match status" value="1"/>
</dbReference>
<gene>
    <name evidence="8" type="ORF">GD597_01490</name>
</gene>
<dbReference type="Pfam" id="PF02493">
    <property type="entry name" value="MORN"/>
    <property type="match status" value="2"/>
</dbReference>
<evidence type="ECO:0000256" key="6">
    <source>
        <dbReference type="SAM" id="MobiDB-lite"/>
    </source>
</evidence>
<dbReference type="PROSITE" id="PS50072">
    <property type="entry name" value="CSA_PPIASE_2"/>
    <property type="match status" value="1"/>
</dbReference>
<dbReference type="SUPFAM" id="SSF50891">
    <property type="entry name" value="Cyclophilin-like"/>
    <property type="match status" value="1"/>
</dbReference>
<dbReference type="CDD" id="cd00317">
    <property type="entry name" value="cyclophilin"/>
    <property type="match status" value="1"/>
</dbReference>
<dbReference type="PROSITE" id="PS00170">
    <property type="entry name" value="CSA_PPIASE_1"/>
    <property type="match status" value="1"/>
</dbReference>